<accession>A1CCZ6</accession>
<sequence>MRFTLLLVLGALATTVCADTTEFKLFRGGETVLPLPLHGIVASIIDADATATTLALNCKDHCDFIKPATITQGPSTYTVSAEFSTSRAGASEAITVVEGCDITSSTQRAYCSASFDIDISIMGNTASTSSTITTTLAPDEFNYVVVSVTAGAEKLAAPKVTASAKTTATGTGTGTATGTVAATATSTTTSSGSANTNGAVAGSEQIGLGQAVVAAFAAAFMGFF</sequence>
<organism evidence="2 3">
    <name type="scientific">Aspergillus clavatus (strain ATCC 1007 / CBS 513.65 / DSM 816 / NCTC 3887 / NRRL 1 / QM 1276 / 107)</name>
    <dbReference type="NCBI Taxonomy" id="344612"/>
    <lineage>
        <taxon>Eukaryota</taxon>
        <taxon>Fungi</taxon>
        <taxon>Dikarya</taxon>
        <taxon>Ascomycota</taxon>
        <taxon>Pezizomycotina</taxon>
        <taxon>Eurotiomycetes</taxon>
        <taxon>Eurotiomycetidae</taxon>
        <taxon>Eurotiales</taxon>
        <taxon>Aspergillaceae</taxon>
        <taxon>Aspergillus</taxon>
        <taxon>Aspergillus subgen. Fumigati</taxon>
    </lineage>
</organism>
<dbReference type="KEGG" id="act:ACLA_063720"/>
<dbReference type="RefSeq" id="XP_001273829.1">
    <property type="nucleotide sequence ID" value="XM_001273828.1"/>
</dbReference>
<gene>
    <name evidence="2" type="ORF">ACLA_063720</name>
</gene>
<dbReference type="VEuPathDB" id="FungiDB:ACLA_063720"/>
<dbReference type="Proteomes" id="UP000006701">
    <property type="component" value="Unassembled WGS sequence"/>
</dbReference>
<dbReference type="HOGENOM" id="CLU_085154_1_1_1"/>
<dbReference type="OrthoDB" id="4991875at2759"/>
<dbReference type="GeneID" id="4705841"/>
<dbReference type="eggNOG" id="ENOG502SWWX">
    <property type="taxonomic scope" value="Eukaryota"/>
</dbReference>
<evidence type="ECO:0000313" key="3">
    <source>
        <dbReference type="Proteomes" id="UP000006701"/>
    </source>
</evidence>
<feature type="chain" id="PRO_5002633339" evidence="1">
    <location>
        <begin position="19"/>
        <end position="224"/>
    </location>
</feature>
<reference evidence="2 3" key="1">
    <citation type="journal article" date="2008" name="PLoS Genet.">
        <title>Genomic islands in the pathogenic filamentous fungus Aspergillus fumigatus.</title>
        <authorList>
            <person name="Fedorova N.D."/>
            <person name="Khaldi N."/>
            <person name="Joardar V.S."/>
            <person name="Maiti R."/>
            <person name="Amedeo P."/>
            <person name="Anderson M.J."/>
            <person name="Crabtree J."/>
            <person name="Silva J.C."/>
            <person name="Badger J.H."/>
            <person name="Albarraq A."/>
            <person name="Angiuoli S."/>
            <person name="Bussey H."/>
            <person name="Bowyer P."/>
            <person name="Cotty P.J."/>
            <person name="Dyer P.S."/>
            <person name="Egan A."/>
            <person name="Galens K."/>
            <person name="Fraser-Liggett C.M."/>
            <person name="Haas B.J."/>
            <person name="Inman J.M."/>
            <person name="Kent R."/>
            <person name="Lemieux S."/>
            <person name="Malavazi I."/>
            <person name="Orvis J."/>
            <person name="Roemer T."/>
            <person name="Ronning C.M."/>
            <person name="Sundaram J.P."/>
            <person name="Sutton G."/>
            <person name="Turner G."/>
            <person name="Venter J.C."/>
            <person name="White O.R."/>
            <person name="Whitty B.R."/>
            <person name="Youngman P."/>
            <person name="Wolfe K.H."/>
            <person name="Goldman G.H."/>
            <person name="Wortman J.R."/>
            <person name="Jiang B."/>
            <person name="Denning D.W."/>
            <person name="Nierman W.C."/>
        </authorList>
    </citation>
    <scope>NUCLEOTIDE SEQUENCE [LARGE SCALE GENOMIC DNA]</scope>
    <source>
        <strain evidence="3">ATCC 1007 / CBS 513.65 / DSM 816 / NCTC 3887 / NRRL 1</strain>
    </source>
</reference>
<evidence type="ECO:0000256" key="1">
    <source>
        <dbReference type="SAM" id="SignalP"/>
    </source>
</evidence>
<proteinExistence type="predicted"/>
<dbReference type="EMBL" id="DS027050">
    <property type="protein sequence ID" value="EAW12403.1"/>
    <property type="molecule type" value="Genomic_DNA"/>
</dbReference>
<dbReference type="OMA" id="CSFTRLS"/>
<evidence type="ECO:0000313" key="2">
    <source>
        <dbReference type="EMBL" id="EAW12403.1"/>
    </source>
</evidence>
<name>A1CCZ6_ASPCL</name>
<protein>
    <submittedName>
        <fullName evidence="2">GPI anchored cell wall protein, putative</fullName>
    </submittedName>
</protein>
<dbReference type="AlphaFoldDB" id="A1CCZ6"/>
<keyword evidence="1" id="KW-0732">Signal</keyword>
<keyword evidence="3" id="KW-1185">Reference proteome</keyword>
<feature type="signal peptide" evidence="1">
    <location>
        <begin position="1"/>
        <end position="18"/>
    </location>
</feature>